<name>A0A833E9U2_CALS0</name>
<sequence length="165" mass="18666">MGEKDSNFFPADARLEMVLGLVEIVASSGNRIEIAKISQDLQTDVDRILPVVEAAEKLEFIKVVDGECEVTETGLKALSSRSNDQKKVIRDKIVYLEPFATALRLAEERPEGFTAEDVAERLSGVRGGNIYVEDPEKLHQLLVEWLLYTEMLDYDGDNRRFKKFT</sequence>
<dbReference type="EMBL" id="DQVM01000064">
    <property type="protein sequence ID" value="HIQ29564.1"/>
    <property type="molecule type" value="Genomic_DNA"/>
</dbReference>
<accession>A0A833E9U2</accession>
<proteinExistence type="predicted"/>
<evidence type="ECO:0000313" key="1">
    <source>
        <dbReference type="EMBL" id="HIQ29564.1"/>
    </source>
</evidence>
<reference evidence="1" key="1">
    <citation type="journal article" date="2020" name="ISME J.">
        <title>Gammaproteobacteria mediating utilization of methyl-, sulfur- and petroleum organic compounds in deep ocean hydrothermal plumes.</title>
        <authorList>
            <person name="Zhou Z."/>
            <person name="Liu Y."/>
            <person name="Pan J."/>
            <person name="Cron B.R."/>
            <person name="Toner B.M."/>
            <person name="Anantharaman K."/>
            <person name="Breier J.A."/>
            <person name="Dick G.J."/>
            <person name="Li M."/>
        </authorList>
    </citation>
    <scope>NUCLEOTIDE SEQUENCE</scope>
    <source>
        <strain evidence="1">SZUA-1515</strain>
    </source>
</reference>
<comment type="caution">
    <text evidence="1">The sequence shown here is derived from an EMBL/GenBank/DDBJ whole genome shotgun (WGS) entry which is preliminary data.</text>
</comment>
<evidence type="ECO:0000313" key="2">
    <source>
        <dbReference type="Proteomes" id="UP000608579"/>
    </source>
</evidence>
<dbReference type="InterPro" id="IPR018632">
    <property type="entry name" value="AAA-associated_dom_C"/>
</dbReference>
<dbReference type="Pfam" id="PF09821">
    <property type="entry name" value="AAA_assoc_C"/>
    <property type="match status" value="1"/>
</dbReference>
<organism evidence="1 2">
    <name type="scientific">Caldiarchaeum subterraneum</name>
    <dbReference type="NCBI Taxonomy" id="311458"/>
    <lineage>
        <taxon>Archaea</taxon>
        <taxon>Nitrososphaerota</taxon>
        <taxon>Candidatus Caldarchaeales</taxon>
        <taxon>Candidatus Caldarchaeaceae</taxon>
        <taxon>Candidatus Caldarchaeum</taxon>
    </lineage>
</organism>
<protein>
    <submittedName>
        <fullName evidence="1">Uncharacterized protein</fullName>
    </submittedName>
</protein>
<dbReference type="AlphaFoldDB" id="A0A833E9U2"/>
<dbReference type="Proteomes" id="UP000608579">
    <property type="component" value="Unassembled WGS sequence"/>
</dbReference>
<gene>
    <name evidence="1" type="ORF">EYH45_03270</name>
</gene>